<accession>A0ABV1Z2B1</accession>
<sequence>MSLHTTTIELQGSYAAYHPASGTRIDTSDTAYGRRTYKDPLGPLCRTLRDALGYPPETRIHIERAGTAVFKRDLALAYWADYDVVDTQDRSAVRIKFRPFDGFASVRGERLAA</sequence>
<comment type="caution">
    <text evidence="1">The sequence shown here is derived from an EMBL/GenBank/DDBJ whole genome shotgun (WGS) entry which is preliminary data.</text>
</comment>
<evidence type="ECO:0000313" key="2">
    <source>
        <dbReference type="Proteomes" id="UP001433071"/>
    </source>
</evidence>
<keyword evidence="2" id="KW-1185">Reference proteome</keyword>
<dbReference type="RefSeq" id="WP_352559339.1">
    <property type="nucleotide sequence ID" value="NZ_JAMYQB010000014.1"/>
</dbReference>
<gene>
    <name evidence="1" type="ORF">NKI36_17990</name>
</gene>
<proteinExistence type="predicted"/>
<protein>
    <submittedName>
        <fullName evidence="1">Uncharacterized protein</fullName>
    </submittedName>
</protein>
<name>A0ABV1Z2B1_9HYPH</name>
<dbReference type="EMBL" id="JAMYQB010000014">
    <property type="protein sequence ID" value="MER9405921.1"/>
    <property type="molecule type" value="Genomic_DNA"/>
</dbReference>
<evidence type="ECO:0000313" key="1">
    <source>
        <dbReference type="EMBL" id="MER9405921.1"/>
    </source>
</evidence>
<dbReference type="Proteomes" id="UP001433071">
    <property type="component" value="Unassembled WGS sequence"/>
</dbReference>
<organism evidence="1 2">
    <name type="scientific">Mesorhizobium caraganae</name>
    <dbReference type="NCBI Taxonomy" id="483206"/>
    <lineage>
        <taxon>Bacteria</taxon>
        <taxon>Pseudomonadati</taxon>
        <taxon>Pseudomonadota</taxon>
        <taxon>Alphaproteobacteria</taxon>
        <taxon>Hyphomicrobiales</taxon>
        <taxon>Phyllobacteriaceae</taxon>
        <taxon>Mesorhizobium</taxon>
    </lineage>
</organism>
<reference evidence="1 2" key="1">
    <citation type="journal article" date="2024" name="Proc. Natl. Acad. Sci. U.S.A.">
        <title>The evolutionary genomics of adaptation to stress in wild rhizobium bacteria.</title>
        <authorList>
            <person name="Kehlet-Delgado H."/>
            <person name="Montoya A.P."/>
            <person name="Jensen K.T."/>
            <person name="Wendlandt C.E."/>
            <person name="Dexheimer C."/>
            <person name="Roberts M."/>
            <person name="Torres Martinez L."/>
            <person name="Friesen M.L."/>
            <person name="Griffitts J.S."/>
            <person name="Porter S.S."/>
        </authorList>
    </citation>
    <scope>NUCLEOTIDE SEQUENCE [LARGE SCALE GENOMIC DNA]</scope>
    <source>
        <strain evidence="1 2">M0641</strain>
    </source>
</reference>